<evidence type="ECO:0000313" key="3">
    <source>
        <dbReference type="Proteomes" id="UP000184164"/>
    </source>
</evidence>
<dbReference type="PANTHER" id="PTHR43245">
    <property type="entry name" value="BIFUNCTIONAL POLYMYXIN RESISTANCE PROTEIN ARNA"/>
    <property type="match status" value="1"/>
</dbReference>
<evidence type="ECO:0000313" key="2">
    <source>
        <dbReference type="EMBL" id="SHF43776.1"/>
    </source>
</evidence>
<accession>A0A1M5BMZ8</accession>
<dbReference type="PANTHER" id="PTHR43245:SF58">
    <property type="entry name" value="BLL5923 PROTEIN"/>
    <property type="match status" value="1"/>
</dbReference>
<keyword evidence="3" id="KW-1185">Reference proteome</keyword>
<dbReference type="InterPro" id="IPR001509">
    <property type="entry name" value="Epimerase_deHydtase"/>
</dbReference>
<sequence length="312" mass="35024">MNILITGAFGFVGTNLSKAIKENSSHKIIAVDIAEPKVHLYDEFFNWKSLGSIDWENTDAVIHLAGKAHDTKNTTDEKHYFDINLGLTQRIFEYFLGSDAKKFIFFSSVKAVADQVFGEKLSETEIPNPQTAYGKSKLAAEQHILGHELTKEKQVYILRPSMIHGPGNKGNLNLLYNMVQKGMPWPLGSFDNQRSFTSIENLSFVVNQILSNNTEPGTYQMADDEVISTNRLIELIAESIGKKPRIWRINKKIIQSAAKLGDVIHLPLNTERLKKLTESYVVSNQKIKNALGIEQMPVAAEAGMKKTLNSFR</sequence>
<name>A0A1M5BMZ8_9BACT</name>
<dbReference type="Gene3D" id="3.40.50.720">
    <property type="entry name" value="NAD(P)-binding Rossmann-like Domain"/>
    <property type="match status" value="1"/>
</dbReference>
<dbReference type="InterPro" id="IPR050177">
    <property type="entry name" value="Lipid_A_modif_metabolic_enz"/>
</dbReference>
<dbReference type="AlphaFoldDB" id="A0A1M5BMZ8"/>
<evidence type="ECO:0000259" key="1">
    <source>
        <dbReference type="Pfam" id="PF01370"/>
    </source>
</evidence>
<organism evidence="2 3">
    <name type="scientific">Mariniphaga anaerophila</name>
    <dbReference type="NCBI Taxonomy" id="1484053"/>
    <lineage>
        <taxon>Bacteria</taxon>
        <taxon>Pseudomonadati</taxon>
        <taxon>Bacteroidota</taxon>
        <taxon>Bacteroidia</taxon>
        <taxon>Marinilabiliales</taxon>
        <taxon>Prolixibacteraceae</taxon>
        <taxon>Mariniphaga</taxon>
    </lineage>
</organism>
<dbReference type="SUPFAM" id="SSF51735">
    <property type="entry name" value="NAD(P)-binding Rossmann-fold domains"/>
    <property type="match status" value="1"/>
</dbReference>
<dbReference type="InterPro" id="IPR036291">
    <property type="entry name" value="NAD(P)-bd_dom_sf"/>
</dbReference>
<dbReference type="EMBL" id="FQUM01000005">
    <property type="protein sequence ID" value="SHF43776.1"/>
    <property type="molecule type" value="Genomic_DNA"/>
</dbReference>
<dbReference type="Proteomes" id="UP000184164">
    <property type="component" value="Unassembled WGS sequence"/>
</dbReference>
<proteinExistence type="predicted"/>
<feature type="domain" description="NAD-dependent epimerase/dehydratase" evidence="1">
    <location>
        <begin position="3"/>
        <end position="220"/>
    </location>
</feature>
<reference evidence="2 3" key="1">
    <citation type="submission" date="2016-11" db="EMBL/GenBank/DDBJ databases">
        <authorList>
            <person name="Jaros S."/>
            <person name="Januszkiewicz K."/>
            <person name="Wedrychowicz H."/>
        </authorList>
    </citation>
    <scope>NUCLEOTIDE SEQUENCE [LARGE SCALE GENOMIC DNA]</scope>
    <source>
        <strain evidence="2 3">DSM 26910</strain>
    </source>
</reference>
<dbReference type="Pfam" id="PF01370">
    <property type="entry name" value="Epimerase"/>
    <property type="match status" value="1"/>
</dbReference>
<dbReference type="OrthoDB" id="329806at2"/>
<dbReference type="STRING" id="1484053.SAMN05444274_105217"/>
<protein>
    <submittedName>
        <fullName evidence="2">Nucleoside-diphosphate-sugar epimerase</fullName>
    </submittedName>
</protein>
<dbReference type="RefSeq" id="WP_073002105.1">
    <property type="nucleotide sequence ID" value="NZ_FQUM01000005.1"/>
</dbReference>
<gene>
    <name evidence="2" type="ORF">SAMN05444274_105217</name>
</gene>